<accession>A0ABU3V4K7</accession>
<evidence type="ECO:0000313" key="3">
    <source>
        <dbReference type="Proteomes" id="UP001257627"/>
    </source>
</evidence>
<organism evidence="2 3">
    <name type="scientific">Streptomyces mirabilis</name>
    <dbReference type="NCBI Taxonomy" id="68239"/>
    <lineage>
        <taxon>Bacteria</taxon>
        <taxon>Bacillati</taxon>
        <taxon>Actinomycetota</taxon>
        <taxon>Actinomycetes</taxon>
        <taxon>Kitasatosporales</taxon>
        <taxon>Streptomycetaceae</taxon>
        <taxon>Streptomyces</taxon>
    </lineage>
</organism>
<comment type="caution">
    <text evidence="2">The sequence shown here is derived from an EMBL/GenBank/DDBJ whole genome shotgun (WGS) entry which is preliminary data.</text>
</comment>
<dbReference type="InterPro" id="IPR006674">
    <property type="entry name" value="HD_domain"/>
</dbReference>
<reference evidence="2 3" key="1">
    <citation type="submission" date="2023-02" db="EMBL/GenBank/DDBJ databases">
        <authorList>
            <person name="Maleckis M."/>
        </authorList>
    </citation>
    <scope>NUCLEOTIDE SEQUENCE [LARGE SCALE GENOMIC DNA]</scope>
    <source>
        <strain evidence="2 3">P8-A2</strain>
    </source>
</reference>
<keyword evidence="3" id="KW-1185">Reference proteome</keyword>
<gene>
    <name evidence="2" type="ORF">PU648_53870</name>
</gene>
<protein>
    <submittedName>
        <fullName evidence="2">HD domain-containing protein</fullName>
    </submittedName>
</protein>
<dbReference type="InterPro" id="IPR003607">
    <property type="entry name" value="HD/PDEase_dom"/>
</dbReference>
<dbReference type="RefSeq" id="WP_164405898.1">
    <property type="nucleotide sequence ID" value="NZ_JAPEMK010000003.1"/>
</dbReference>
<dbReference type="SUPFAM" id="SSF109604">
    <property type="entry name" value="HD-domain/PDEase-like"/>
    <property type="match status" value="1"/>
</dbReference>
<dbReference type="Pfam" id="PF13328">
    <property type="entry name" value="HD_4"/>
    <property type="match status" value="1"/>
</dbReference>
<dbReference type="Proteomes" id="UP001257627">
    <property type="component" value="Unassembled WGS sequence"/>
</dbReference>
<name>A0ABU3V4K7_9ACTN</name>
<dbReference type="EMBL" id="JARAKF010000002">
    <property type="protein sequence ID" value="MDU9001018.1"/>
    <property type="molecule type" value="Genomic_DNA"/>
</dbReference>
<dbReference type="SMART" id="SM00471">
    <property type="entry name" value="HDc"/>
    <property type="match status" value="1"/>
</dbReference>
<sequence>MRTHHPDADVSLIQHAHDEAAVWHAGQTRRSGDPFLTHCRAVAAIVTDIGMPPSVICAAVLHDIDDTLCPPGRVAEHFGQEIADLISAVRTAKVAAIPLTALNLGVARSPAFKPTRAEAVLAIRLADRLHNLRTVAFVAPTRRYLVARETLDVIAPLARAAGLTDVSRELHDLSSAVLQPTPTAFAVTTRMLAMLVLLLPTPTRARWREEWHAELAALPTRRARARFTLRVLRSTPRLSWTLRRPACRERRW</sequence>
<dbReference type="PANTHER" id="PTHR21262:SF31">
    <property type="entry name" value="GTP PYROPHOSPHOKINASE"/>
    <property type="match status" value="1"/>
</dbReference>
<proteinExistence type="predicted"/>
<dbReference type="Gene3D" id="1.10.3210.10">
    <property type="entry name" value="Hypothetical protein af1432"/>
    <property type="match status" value="1"/>
</dbReference>
<evidence type="ECO:0000313" key="2">
    <source>
        <dbReference type="EMBL" id="MDU9001018.1"/>
    </source>
</evidence>
<dbReference type="PANTHER" id="PTHR21262">
    <property type="entry name" value="GUANOSINE-3',5'-BIS DIPHOSPHATE 3'-PYROPHOSPHOHYDROLASE"/>
    <property type="match status" value="1"/>
</dbReference>
<feature type="domain" description="HD" evidence="1">
    <location>
        <begin position="35"/>
        <end position="132"/>
    </location>
</feature>
<dbReference type="PROSITE" id="PS51831">
    <property type="entry name" value="HD"/>
    <property type="match status" value="1"/>
</dbReference>
<evidence type="ECO:0000259" key="1">
    <source>
        <dbReference type="PROSITE" id="PS51831"/>
    </source>
</evidence>